<keyword evidence="5" id="KW-1185">Reference proteome</keyword>
<evidence type="ECO:0000256" key="1">
    <source>
        <dbReference type="SAM" id="MobiDB-lite"/>
    </source>
</evidence>
<dbReference type="Pfam" id="PF04024">
    <property type="entry name" value="PspC"/>
    <property type="match status" value="1"/>
</dbReference>
<feature type="domain" description="Phage shock protein PspC N-terminal" evidence="3">
    <location>
        <begin position="6"/>
        <end position="58"/>
    </location>
</feature>
<dbReference type="Proteomes" id="UP000305654">
    <property type="component" value="Unassembled WGS sequence"/>
</dbReference>
<keyword evidence="2" id="KW-1133">Transmembrane helix</keyword>
<evidence type="ECO:0000313" key="4">
    <source>
        <dbReference type="EMBL" id="TLU71860.1"/>
    </source>
</evidence>
<keyword evidence="2" id="KW-0472">Membrane</keyword>
<dbReference type="RefSeq" id="WP_138326930.1">
    <property type="nucleotide sequence ID" value="NZ_VCDI01000005.1"/>
</dbReference>
<evidence type="ECO:0000259" key="3">
    <source>
        <dbReference type="Pfam" id="PF04024"/>
    </source>
</evidence>
<proteinExistence type="predicted"/>
<feature type="region of interest" description="Disordered" evidence="1">
    <location>
        <begin position="67"/>
        <end position="89"/>
    </location>
</feature>
<dbReference type="EMBL" id="VCDI01000005">
    <property type="protein sequence ID" value="TLU71860.1"/>
    <property type="molecule type" value="Genomic_DNA"/>
</dbReference>
<organism evidence="4 5">
    <name type="scientific">Lichenicoccus roseus</name>
    <dbReference type="NCBI Taxonomy" id="2683649"/>
    <lineage>
        <taxon>Bacteria</taxon>
        <taxon>Pseudomonadati</taxon>
        <taxon>Pseudomonadota</taxon>
        <taxon>Alphaproteobacteria</taxon>
        <taxon>Acetobacterales</taxon>
        <taxon>Acetobacteraceae</taxon>
        <taxon>Lichenicoccus</taxon>
    </lineage>
</organism>
<keyword evidence="2" id="KW-0812">Transmembrane</keyword>
<comment type="caution">
    <text evidence="4">The sequence shown here is derived from an EMBL/GenBank/DDBJ whole genome shotgun (WGS) entry which is preliminary data.</text>
</comment>
<protein>
    <submittedName>
        <fullName evidence="4">PspC domain-containing protein</fullName>
    </submittedName>
</protein>
<reference evidence="4 5" key="1">
    <citation type="submission" date="2019-05" db="EMBL/GenBank/DDBJ databases">
        <authorList>
            <person name="Pankratov T."/>
            <person name="Grouzdev D."/>
        </authorList>
    </citation>
    <scope>NUCLEOTIDE SEQUENCE [LARGE SCALE GENOMIC DNA]</scope>
    <source>
        <strain evidence="4 5">KEBCLARHB70R</strain>
    </source>
</reference>
<dbReference type="InterPro" id="IPR007168">
    <property type="entry name" value="Phageshock_PspC_N"/>
</dbReference>
<evidence type="ECO:0000256" key="2">
    <source>
        <dbReference type="SAM" id="Phobius"/>
    </source>
</evidence>
<dbReference type="OrthoDB" id="7359894at2"/>
<accession>A0A5R9J2J8</accession>
<name>A0A5R9J2J8_9PROT</name>
<feature type="transmembrane region" description="Helical" evidence="2">
    <location>
        <begin position="33"/>
        <end position="56"/>
    </location>
</feature>
<evidence type="ECO:0000313" key="5">
    <source>
        <dbReference type="Proteomes" id="UP000305654"/>
    </source>
</evidence>
<dbReference type="AlphaFoldDB" id="A0A5R9J2J8"/>
<sequence>MNQDFRVWRQDRGAMFSGVCSGLAEDLDLPLPLLRLVAIVFLVLPTGLAYLALSLLMRRRPARNGRAPAQERSYVGMTGNGRPAPSPLPSGSNLALLAHRFERIEPRLKQIEAFVTSKDFELHRDFRHMGE</sequence>
<gene>
    <name evidence="4" type="ORF">FE263_15525</name>
</gene>